<dbReference type="EMBL" id="CANTUO010000001">
    <property type="protein sequence ID" value="CAI5755541.1"/>
    <property type="molecule type" value="Genomic_DNA"/>
</dbReference>
<dbReference type="GO" id="GO:0020037">
    <property type="term" value="F:heme binding"/>
    <property type="evidence" value="ECO:0007669"/>
    <property type="project" value="InterPro"/>
</dbReference>
<comment type="cofactor">
    <cofactor evidence="1 5">
        <name>heme</name>
        <dbReference type="ChEBI" id="CHEBI:30413"/>
    </cofactor>
</comment>
<feature type="binding site" description="axial binding residue" evidence="5">
    <location>
        <position position="376"/>
    </location>
    <ligand>
        <name>heme</name>
        <dbReference type="ChEBI" id="CHEBI:30413"/>
    </ligand>
    <ligandPart>
        <name>Fe</name>
        <dbReference type="ChEBI" id="CHEBI:18248"/>
    </ligandPart>
</feature>
<dbReference type="Gene3D" id="1.10.630.10">
    <property type="entry name" value="Cytochrome P450"/>
    <property type="match status" value="1"/>
</dbReference>
<evidence type="ECO:0008006" key="8">
    <source>
        <dbReference type="Google" id="ProtNLM"/>
    </source>
</evidence>
<comment type="similarity">
    <text evidence="2">Belongs to the cytochrome P450 family.</text>
</comment>
<dbReference type="SUPFAM" id="SSF48264">
    <property type="entry name" value="Cytochrome P450"/>
    <property type="match status" value="1"/>
</dbReference>
<dbReference type="OrthoDB" id="1470350at2759"/>
<dbReference type="InterPro" id="IPR002403">
    <property type="entry name" value="Cyt_P450_E_grp-IV"/>
</dbReference>
<dbReference type="InterPro" id="IPR036396">
    <property type="entry name" value="Cyt_P450_sf"/>
</dbReference>
<dbReference type="GO" id="GO:0004497">
    <property type="term" value="F:monooxygenase activity"/>
    <property type="evidence" value="ECO:0007669"/>
    <property type="project" value="InterPro"/>
</dbReference>
<evidence type="ECO:0000256" key="4">
    <source>
        <dbReference type="ARBA" id="ARBA00023004"/>
    </source>
</evidence>
<dbReference type="PANTHER" id="PTHR24305:SF223">
    <property type="entry name" value="CYTOCHROME P450-DIT2"/>
    <property type="match status" value="1"/>
</dbReference>
<evidence type="ECO:0000256" key="3">
    <source>
        <dbReference type="ARBA" id="ARBA00022723"/>
    </source>
</evidence>
<dbReference type="CDD" id="cd11070">
    <property type="entry name" value="CYP56-like"/>
    <property type="match status" value="1"/>
</dbReference>
<protein>
    <recommendedName>
        <fullName evidence="8">Cytochrome P450</fullName>
    </recommendedName>
</protein>
<sequence>MLFLILIVIAYFIYSIVIPPRYPKIPTIPFYVSFLSSYTNLDQIDIYELYLREKLEKYGAVKIYFASRWNVLVSKPEYLLQVFKEDVYAKSGNHIKIPHSVLSTYTGDNVISANGSLWKLYREVVTPSIQFPDLSRIEENSNNLELKSGFVTDPLQKFALKNVGDAILGINLIDLHQQIKFIKKQIFKPFYLNFPIFDILRWRTKRRVEEFREEYGEMIKSGNKLAAKALVNSNLTHKQFLDNAIILMVAGHENPLLLMQSLLYVIAKYPDIQEKLKKGGPYVDAIIYETLRMFPPLGQIINRCTTKDVYLGNIYIPKGTYVGYHNLATGRDRNVWKDADTFNPDRWGQGKEIYSNYLSAKRSARLPAFHGRKRACLGEKFALEEVRQFLKQVAKYNVSLDAEWNEKFTPAGPISPLNLKIIVS</sequence>
<evidence type="ECO:0000313" key="7">
    <source>
        <dbReference type="Proteomes" id="UP001152885"/>
    </source>
</evidence>
<gene>
    <name evidence="6" type="ORF">CANVERA_P0057</name>
</gene>
<keyword evidence="7" id="KW-1185">Reference proteome</keyword>
<proteinExistence type="inferred from homology"/>
<comment type="caution">
    <text evidence="6">The sequence shown here is derived from an EMBL/GenBank/DDBJ whole genome shotgun (WGS) entry which is preliminary data.</text>
</comment>
<dbReference type="GO" id="GO:0005506">
    <property type="term" value="F:iron ion binding"/>
    <property type="evidence" value="ECO:0007669"/>
    <property type="project" value="InterPro"/>
</dbReference>
<evidence type="ECO:0000313" key="6">
    <source>
        <dbReference type="EMBL" id="CAI5755541.1"/>
    </source>
</evidence>
<dbReference type="GO" id="GO:0016705">
    <property type="term" value="F:oxidoreductase activity, acting on paired donors, with incorporation or reduction of molecular oxygen"/>
    <property type="evidence" value="ECO:0007669"/>
    <property type="project" value="InterPro"/>
</dbReference>
<dbReference type="InterPro" id="IPR001128">
    <property type="entry name" value="Cyt_P450"/>
</dbReference>
<keyword evidence="3 5" id="KW-0479">Metal-binding</keyword>
<dbReference type="AlphaFoldDB" id="A0A9W4TS07"/>
<organism evidence="6 7">
    <name type="scientific">Candida verbasci</name>
    <dbReference type="NCBI Taxonomy" id="1227364"/>
    <lineage>
        <taxon>Eukaryota</taxon>
        <taxon>Fungi</taxon>
        <taxon>Dikarya</taxon>
        <taxon>Ascomycota</taxon>
        <taxon>Saccharomycotina</taxon>
        <taxon>Pichiomycetes</taxon>
        <taxon>Debaryomycetaceae</taxon>
        <taxon>Candida/Lodderomyces clade</taxon>
        <taxon>Candida</taxon>
    </lineage>
</organism>
<dbReference type="PANTHER" id="PTHR24305">
    <property type="entry name" value="CYTOCHROME P450"/>
    <property type="match status" value="1"/>
</dbReference>
<keyword evidence="4 5" id="KW-0408">Iron</keyword>
<evidence type="ECO:0000256" key="2">
    <source>
        <dbReference type="ARBA" id="ARBA00010617"/>
    </source>
</evidence>
<name>A0A9W4TS07_9ASCO</name>
<dbReference type="Pfam" id="PF00067">
    <property type="entry name" value="p450"/>
    <property type="match status" value="2"/>
</dbReference>
<evidence type="ECO:0000256" key="1">
    <source>
        <dbReference type="ARBA" id="ARBA00001971"/>
    </source>
</evidence>
<dbReference type="PRINTS" id="PR00465">
    <property type="entry name" value="EP450IV"/>
</dbReference>
<dbReference type="Proteomes" id="UP001152885">
    <property type="component" value="Unassembled WGS sequence"/>
</dbReference>
<accession>A0A9W4TS07</accession>
<reference evidence="6" key="1">
    <citation type="submission" date="2022-12" db="EMBL/GenBank/DDBJ databases">
        <authorList>
            <person name="Brejova B."/>
        </authorList>
    </citation>
    <scope>NUCLEOTIDE SEQUENCE</scope>
</reference>
<dbReference type="InterPro" id="IPR050121">
    <property type="entry name" value="Cytochrome_P450_monoxygenase"/>
</dbReference>
<keyword evidence="5" id="KW-0349">Heme</keyword>
<evidence type="ECO:0000256" key="5">
    <source>
        <dbReference type="PIRSR" id="PIRSR602403-1"/>
    </source>
</evidence>